<sequence length="356" mass="40299">MENKQLLAVRLFNQGLLRPLEQPTAAFARIVGIQSQQPQAAWLNWALHTAAPEAAFFKQLVEQRQLVRAWGQRWTLHLLSPADLQLVISARQAEKLPAAYFRDQKDQVLAVVAAIKQLLEHQSVFSRASLLAELQNEFPNLPLDGRFIYAVLQFLSAQGALYFDASSTTQNWRIIAATPPQNDTNALAVLIQRYLAGFGPASMTDFVRWAGIKLSTVRPVWQQFVAQRRPFQAELFSLQDYSRSQLQELTDELAAKVLIAAPYDASMTGYANKDWLMPPRLQKIMWTKNGILRAPIIVNGELSGYWIQQVKGARLHFTIVHWQTLTANVQQKIQAKLVPLAQLQSLSPTFKFQQLT</sequence>
<dbReference type="AlphaFoldDB" id="A0A2D1KRA9"/>
<name>A0A2D1KRA9_9LACO</name>
<reference evidence="1 2" key="1">
    <citation type="submission" date="2016-10" db="EMBL/GenBank/DDBJ databases">
        <title>The whole genome sequencing and assembly of L. cotyniformis subsp. torquens DSM 20004 strain.</title>
        <authorList>
            <person name="Park M.-K."/>
            <person name="Lee Y.-J."/>
            <person name="Yi H."/>
            <person name="Bahn Y.-S."/>
            <person name="Kim J.F."/>
            <person name="Lee D.-W."/>
        </authorList>
    </citation>
    <scope>NUCLEOTIDE SEQUENCE [LARGE SCALE GENOMIC DNA]</scope>
    <source>
        <strain evidence="1 2">DSM 20004</strain>
    </source>
</reference>
<gene>
    <name evidence="1" type="ORF">LC20004_12015</name>
</gene>
<evidence type="ECO:0000313" key="2">
    <source>
        <dbReference type="Proteomes" id="UP000223559"/>
    </source>
</evidence>
<dbReference type="OrthoDB" id="2210247at2"/>
<keyword evidence="2" id="KW-1185">Reference proteome</keyword>
<dbReference type="EMBL" id="CP017697">
    <property type="protein sequence ID" value="ATO44582.1"/>
    <property type="molecule type" value="Genomic_DNA"/>
</dbReference>
<dbReference type="RefSeq" id="WP_010012877.1">
    <property type="nucleotide sequence ID" value="NZ_AEOS01000097.1"/>
</dbReference>
<protein>
    <submittedName>
        <fullName evidence="1">Uncharacterized protein</fullName>
    </submittedName>
</protein>
<dbReference type="Proteomes" id="UP000223559">
    <property type="component" value="Chromosome"/>
</dbReference>
<evidence type="ECO:0000313" key="1">
    <source>
        <dbReference type="EMBL" id="ATO44582.1"/>
    </source>
</evidence>
<proteinExistence type="predicted"/>
<accession>A0A2D1KRA9</accession>
<dbReference type="PANTHER" id="PTHR38479:SF2">
    <property type="entry name" value="WINGED HELIX DNA-BINDING DOMAIN-CONTAINING PROTEIN"/>
    <property type="match status" value="1"/>
</dbReference>
<dbReference type="PANTHER" id="PTHR38479">
    <property type="entry name" value="LMO0824 PROTEIN"/>
    <property type="match status" value="1"/>
</dbReference>
<dbReference type="KEGG" id="lcy:LC20004_12015"/>
<dbReference type="Pfam" id="PF06224">
    <property type="entry name" value="AlkZ-like"/>
    <property type="match status" value="1"/>
</dbReference>
<organism evidence="1 2">
    <name type="scientific">Loigolactobacillus coryniformis subsp. torquens DSM 20004 = KCTC 3535</name>
    <dbReference type="NCBI Taxonomy" id="1423822"/>
    <lineage>
        <taxon>Bacteria</taxon>
        <taxon>Bacillati</taxon>
        <taxon>Bacillota</taxon>
        <taxon>Bacilli</taxon>
        <taxon>Lactobacillales</taxon>
        <taxon>Lactobacillaceae</taxon>
        <taxon>Loigolactobacillus</taxon>
    </lineage>
</organism>
<dbReference type="InterPro" id="IPR009351">
    <property type="entry name" value="AlkZ-like"/>
</dbReference>